<dbReference type="GO" id="GO:0006457">
    <property type="term" value="P:protein folding"/>
    <property type="evidence" value="ECO:0007669"/>
    <property type="project" value="InterPro"/>
</dbReference>
<dbReference type="GO" id="GO:0005737">
    <property type="term" value="C:cytoplasm"/>
    <property type="evidence" value="ECO:0007669"/>
    <property type="project" value="TreeGrafter"/>
</dbReference>
<dbReference type="CDD" id="cd23161">
    <property type="entry name" value="Prefoldin_6"/>
    <property type="match status" value="1"/>
</dbReference>
<dbReference type="InterPro" id="IPR002777">
    <property type="entry name" value="PFD_beta-like"/>
</dbReference>
<dbReference type="GO" id="GO:0051082">
    <property type="term" value="F:unfolded protein binding"/>
    <property type="evidence" value="ECO:0007669"/>
    <property type="project" value="InterPro"/>
</dbReference>
<dbReference type="EMBL" id="AMBO01000240">
    <property type="protein sequence ID" value="EKD03917.1"/>
    <property type="molecule type" value="Genomic_DNA"/>
</dbReference>
<dbReference type="HOGENOM" id="CLU_125172_2_0_1"/>
<dbReference type="STRING" id="1220162.K1VWS1"/>
<dbReference type="FunFam" id="1.10.287.370:FF:000003">
    <property type="entry name" value="Prefoldin subunit 6"/>
    <property type="match status" value="1"/>
</dbReference>
<evidence type="ECO:0000256" key="1">
    <source>
        <dbReference type="ARBA" id="ARBA00008045"/>
    </source>
</evidence>
<dbReference type="eggNOG" id="KOG3478">
    <property type="taxonomic scope" value="Eukaryota"/>
</dbReference>
<feature type="coiled-coil region" evidence="3">
    <location>
        <begin position="6"/>
        <end position="50"/>
    </location>
</feature>
<dbReference type="SUPFAM" id="SSF46579">
    <property type="entry name" value="Prefoldin"/>
    <property type="match status" value="1"/>
</dbReference>
<sequence length="125" mass="14107">MAAAKIGAIQAKLQDESREFQKLEAEMAGVIEARQRLDAQQAENESVLKEFSTLKADNTIFKLVGPALVQQDPTEAKANVEKRLEYIKSEIKRVENQIKEHQEKANKKKDEREFQQLQGPSKAAA</sequence>
<keyword evidence="6" id="KW-1185">Reference proteome</keyword>
<comment type="similarity">
    <text evidence="1">Belongs to the prefoldin subunit beta family.</text>
</comment>
<dbReference type="AlphaFoldDB" id="K1VWS1"/>
<accession>K1VWS1</accession>
<feature type="compositionally biased region" description="Basic and acidic residues" evidence="4">
    <location>
        <begin position="98"/>
        <end position="114"/>
    </location>
</feature>
<name>K1VWS1_TRIAC</name>
<dbReference type="Gene3D" id="1.10.287.370">
    <property type="match status" value="1"/>
</dbReference>
<organism evidence="5 6">
    <name type="scientific">Trichosporon asahii var. asahii (strain CBS 8904)</name>
    <name type="common">Yeast</name>
    <dbReference type="NCBI Taxonomy" id="1220162"/>
    <lineage>
        <taxon>Eukaryota</taxon>
        <taxon>Fungi</taxon>
        <taxon>Dikarya</taxon>
        <taxon>Basidiomycota</taxon>
        <taxon>Agaricomycotina</taxon>
        <taxon>Tremellomycetes</taxon>
        <taxon>Trichosporonales</taxon>
        <taxon>Trichosporonaceae</taxon>
        <taxon>Trichosporon</taxon>
    </lineage>
</organism>
<proteinExistence type="inferred from homology"/>
<dbReference type="Proteomes" id="UP000006757">
    <property type="component" value="Unassembled WGS sequence"/>
</dbReference>
<dbReference type="PANTHER" id="PTHR21431:SF0">
    <property type="entry name" value="PREFOLDIN SUBUNIT 6"/>
    <property type="match status" value="1"/>
</dbReference>
<evidence type="ECO:0000256" key="3">
    <source>
        <dbReference type="SAM" id="Coils"/>
    </source>
</evidence>
<feature type="region of interest" description="Disordered" evidence="4">
    <location>
        <begin position="98"/>
        <end position="125"/>
    </location>
</feature>
<dbReference type="OrthoDB" id="248120at2759"/>
<dbReference type="GO" id="GO:0016272">
    <property type="term" value="C:prefoldin complex"/>
    <property type="evidence" value="ECO:0007669"/>
    <property type="project" value="InterPro"/>
</dbReference>
<evidence type="ECO:0000256" key="4">
    <source>
        <dbReference type="SAM" id="MobiDB-lite"/>
    </source>
</evidence>
<gene>
    <name evidence="5" type="ORF">A1Q2_01930</name>
</gene>
<comment type="caution">
    <text evidence="5">The sequence shown here is derived from an EMBL/GenBank/DDBJ whole genome shotgun (WGS) entry which is preliminary data.</text>
</comment>
<dbReference type="InterPro" id="IPR009053">
    <property type="entry name" value="Prefoldin"/>
</dbReference>
<protein>
    <recommendedName>
        <fullName evidence="7">Prefoldin subunit 6</fullName>
    </recommendedName>
</protein>
<dbReference type="OMA" id="VQTEFAQ"/>
<dbReference type="FunCoup" id="K1VWS1">
    <property type="interactions" value="412"/>
</dbReference>
<keyword evidence="2" id="KW-0143">Chaperone</keyword>
<dbReference type="Pfam" id="PF01920">
    <property type="entry name" value="Prefoldin_2"/>
    <property type="match status" value="1"/>
</dbReference>
<reference evidence="5 6" key="1">
    <citation type="journal article" date="2012" name="Eukaryot. Cell">
        <title>Genome sequence of the Trichosporon asahii environmental strain CBS 8904.</title>
        <authorList>
            <person name="Yang R.Y."/>
            <person name="Li H.T."/>
            <person name="Zhu H."/>
            <person name="Zhou G.P."/>
            <person name="Wang M."/>
            <person name="Wang L."/>
        </authorList>
    </citation>
    <scope>NUCLEOTIDE SEQUENCE [LARGE SCALE GENOMIC DNA]</scope>
    <source>
        <strain evidence="5 6">CBS 8904</strain>
    </source>
</reference>
<evidence type="ECO:0000256" key="2">
    <source>
        <dbReference type="ARBA" id="ARBA00023186"/>
    </source>
</evidence>
<keyword evidence="3" id="KW-0175">Coiled coil</keyword>
<dbReference type="GO" id="GO:0051087">
    <property type="term" value="F:protein-folding chaperone binding"/>
    <property type="evidence" value="ECO:0007669"/>
    <property type="project" value="TreeGrafter"/>
</dbReference>
<evidence type="ECO:0000313" key="6">
    <source>
        <dbReference type="Proteomes" id="UP000006757"/>
    </source>
</evidence>
<dbReference type="GO" id="GO:0051131">
    <property type="term" value="P:chaperone-mediated protein complex assembly"/>
    <property type="evidence" value="ECO:0007669"/>
    <property type="project" value="TreeGrafter"/>
</dbReference>
<evidence type="ECO:0008006" key="7">
    <source>
        <dbReference type="Google" id="ProtNLM"/>
    </source>
</evidence>
<dbReference type="PANTHER" id="PTHR21431">
    <property type="entry name" value="PREFOLDIN SUBUNIT 6"/>
    <property type="match status" value="1"/>
</dbReference>
<dbReference type="InParanoid" id="K1VWS1"/>
<evidence type="ECO:0000313" key="5">
    <source>
        <dbReference type="EMBL" id="EKD03917.1"/>
    </source>
</evidence>